<name>A0A6F8PL74_9GAMM</name>
<keyword evidence="2" id="KW-1185">Reference proteome</keyword>
<dbReference type="AlphaFoldDB" id="A0A6F8PL74"/>
<accession>A0A6F8PL74</accession>
<protein>
    <submittedName>
        <fullName evidence="1">Uncharacterized protein</fullName>
    </submittedName>
</protein>
<evidence type="ECO:0000313" key="2">
    <source>
        <dbReference type="Proteomes" id="UP000501466"/>
    </source>
</evidence>
<organism evidence="1 2">
    <name type="scientific">Thiosulfativibrio zosterae</name>
    <dbReference type="NCBI Taxonomy" id="2675053"/>
    <lineage>
        <taxon>Bacteria</taxon>
        <taxon>Pseudomonadati</taxon>
        <taxon>Pseudomonadota</taxon>
        <taxon>Gammaproteobacteria</taxon>
        <taxon>Thiotrichales</taxon>
        <taxon>Piscirickettsiaceae</taxon>
        <taxon>Thiosulfativibrio</taxon>
    </lineage>
</organism>
<reference evidence="2" key="1">
    <citation type="submission" date="2019-11" db="EMBL/GenBank/DDBJ databases">
        <title>Isolation and characterization of two novel species in the genus Thiomicrorhabdus.</title>
        <authorList>
            <person name="Mochizuki J."/>
            <person name="Kojima H."/>
            <person name="Fukui M."/>
        </authorList>
    </citation>
    <scope>NUCLEOTIDE SEQUENCE [LARGE SCALE GENOMIC DNA]</scope>
    <source>
        <strain evidence="2">AkT22</strain>
    </source>
</reference>
<dbReference type="KEGG" id="tzo:THMIRHAT_05820"/>
<dbReference type="RefSeq" id="WP_173290610.1">
    <property type="nucleotide sequence ID" value="NZ_AP021888.1"/>
</dbReference>
<evidence type="ECO:0000313" key="1">
    <source>
        <dbReference type="EMBL" id="BBP42836.1"/>
    </source>
</evidence>
<proteinExistence type="predicted"/>
<dbReference type="Proteomes" id="UP000501466">
    <property type="component" value="Chromosome"/>
</dbReference>
<gene>
    <name evidence="1" type="ORF">THMIRHAT_05820</name>
</gene>
<sequence length="285" mass="32673">MRNIQMLLGMEPLEVLEIRQHQAFLLGLQQKFEANLAQWEEMMPLKPKETPLLVDGYYAQLVGGYYRESFYNIQYQQALQCFAKGFTLKEVAILTDRIRQFVIAESLATSELLSKALEHVVDLVYAIFSHIFGLFASIERMKQRSTSVIKRIETSYAVLSLSAPQALLDAYRNHQRWKVEVFNLSLGRKLNWEGFEINPGLCALANWLESGGLALIPLEQQEAFLDAHDSVHFYGRSAIKYSELQQSEQILNFLEEMEAASDYVNHVLLELIDKELLKLVAAQHA</sequence>
<dbReference type="EMBL" id="AP021888">
    <property type="protein sequence ID" value="BBP42836.1"/>
    <property type="molecule type" value="Genomic_DNA"/>
</dbReference>